<dbReference type="PANTHER" id="PTHR43566">
    <property type="entry name" value="CONSERVED PROTEIN"/>
    <property type="match status" value="1"/>
</dbReference>
<dbReference type="Pfam" id="PF13635">
    <property type="entry name" value="DUF4143"/>
    <property type="match status" value="1"/>
</dbReference>
<reference evidence="4 5" key="2">
    <citation type="submission" date="2023-06" db="EMBL/GenBank/DDBJ databases">
        <authorList>
            <person name="Zeman M."/>
            <person name="Kubasova T."/>
            <person name="Jahodarova E."/>
            <person name="Nykrynova M."/>
            <person name="Rychlik I."/>
        </authorList>
    </citation>
    <scope>NUCLEOTIDE SEQUENCE [LARGE SCALE GENOMIC DNA]</scope>
    <source>
        <strain evidence="4 5">154_Feed</strain>
    </source>
</reference>
<accession>A0ABT7V7N6</accession>
<reference evidence="5" key="1">
    <citation type="submission" date="2023-06" db="EMBL/GenBank/DDBJ databases">
        <title>Identification and characterization of horizontal gene transfer across gut microbiota members of farm animals based on homology search.</title>
        <authorList>
            <person name="Zeman M."/>
            <person name="Kubasova T."/>
            <person name="Jahodarova E."/>
            <person name="Nykrynova M."/>
            <person name="Rychlik I."/>
        </authorList>
    </citation>
    <scope>NUCLEOTIDE SEQUENCE [LARGE SCALE GENOMIC DNA]</scope>
    <source>
        <strain evidence="5">154_Feed</strain>
    </source>
</reference>
<dbReference type="InterPro" id="IPR025420">
    <property type="entry name" value="DUF4143"/>
</dbReference>
<evidence type="ECO:0000259" key="2">
    <source>
        <dbReference type="Pfam" id="PF13173"/>
    </source>
</evidence>
<feature type="domain" description="AAA" evidence="2">
    <location>
        <begin position="31"/>
        <end position="145"/>
    </location>
</feature>
<dbReference type="InterPro" id="IPR041682">
    <property type="entry name" value="AAA_14"/>
</dbReference>
<keyword evidence="5" id="KW-1185">Reference proteome</keyword>
<feature type="domain" description="DUF4143" evidence="3">
    <location>
        <begin position="221"/>
        <end position="376"/>
    </location>
</feature>
<proteinExistence type="predicted"/>
<dbReference type="RefSeq" id="WP_204673046.1">
    <property type="nucleotide sequence ID" value="NZ_JACJKQ010000011.1"/>
</dbReference>
<dbReference type="Pfam" id="PF13173">
    <property type="entry name" value="AAA_14"/>
    <property type="match status" value="1"/>
</dbReference>
<evidence type="ECO:0000313" key="4">
    <source>
        <dbReference type="EMBL" id="MDM8274414.1"/>
    </source>
</evidence>
<feature type="compositionally biased region" description="Basic and acidic residues" evidence="1">
    <location>
        <begin position="116"/>
        <end position="125"/>
    </location>
</feature>
<dbReference type="EMBL" id="JAUDDZ010000002">
    <property type="protein sequence ID" value="MDM8274414.1"/>
    <property type="molecule type" value="Genomic_DNA"/>
</dbReference>
<protein>
    <submittedName>
        <fullName evidence="4">DUF4143 domain-containing protein</fullName>
    </submittedName>
</protein>
<gene>
    <name evidence="4" type="ORF">QUW28_02700</name>
</gene>
<dbReference type="PANTHER" id="PTHR43566:SF2">
    <property type="entry name" value="DUF4143 DOMAIN-CONTAINING PROTEIN"/>
    <property type="match status" value="1"/>
</dbReference>
<feature type="region of interest" description="Disordered" evidence="1">
    <location>
        <begin position="112"/>
        <end position="136"/>
    </location>
</feature>
<evidence type="ECO:0000259" key="3">
    <source>
        <dbReference type="Pfam" id="PF13635"/>
    </source>
</evidence>
<organism evidence="4 5">
    <name type="scientific">Enorma phocaeensis</name>
    <dbReference type="NCBI Taxonomy" id="1871019"/>
    <lineage>
        <taxon>Bacteria</taxon>
        <taxon>Bacillati</taxon>
        <taxon>Actinomycetota</taxon>
        <taxon>Coriobacteriia</taxon>
        <taxon>Coriobacteriales</taxon>
        <taxon>Coriobacteriaceae</taxon>
        <taxon>Enorma</taxon>
    </lineage>
</organism>
<evidence type="ECO:0000313" key="5">
    <source>
        <dbReference type="Proteomes" id="UP001529421"/>
    </source>
</evidence>
<evidence type="ECO:0000256" key="1">
    <source>
        <dbReference type="SAM" id="MobiDB-lite"/>
    </source>
</evidence>
<dbReference type="Proteomes" id="UP001529421">
    <property type="component" value="Unassembled WGS sequence"/>
</dbReference>
<comment type="caution">
    <text evidence="4">The sequence shown here is derived from an EMBL/GenBank/DDBJ whole genome shotgun (WGS) entry which is preliminary data.</text>
</comment>
<sequence>MTSTKDIRPEGYIPRIVDAKVERFLRVFGAVEIAGTKWCGKTWTALEHAQSVSYVDTSLALARDDPSAMLIGERPHVIDEWQRVPAIWDVVRHEADRVRGLRGAWILTGSSTPLPRDAKSPDEQPSHSGAGRIGQVRMRPMTLSESGDSTRAVSLSGLFRGEFAPSQVETSATKLVDLACRGGWPEAVDLSAEDAQLIAREYLRLLRRESIPKQGKSGDVAERLLFSLARNLGQSATYKTLIADMSDASAAGMVSENTLVSYLALLKSMYLLEEVPGWQPPARAAGRVRTKPKRYLADPSLAVAALGMSPSALLDDWQTFGMVFEAMCMRDLMVYADALDSAADVPVRYYRDDSGLEADAVVELSDGRWAAFEFKVSEARTGQGVASLRRLRERVCSNPSARIRPPEFMAVVTGVSHYARRVEDDIYVVPLAALTA</sequence>
<name>A0ABT7V7N6_9ACTN</name>